<feature type="region of interest" description="Disordered" evidence="4">
    <location>
        <begin position="1101"/>
        <end position="1139"/>
    </location>
</feature>
<feature type="domain" description="EGF-like" evidence="6">
    <location>
        <begin position="1741"/>
        <end position="1780"/>
    </location>
</feature>
<feature type="compositionally biased region" description="Polar residues" evidence="4">
    <location>
        <begin position="2188"/>
        <end position="2215"/>
    </location>
</feature>
<evidence type="ECO:0000256" key="3">
    <source>
        <dbReference type="PROSITE-ProRule" id="PRU00076"/>
    </source>
</evidence>
<feature type="region of interest" description="Disordered" evidence="4">
    <location>
        <begin position="2015"/>
        <end position="2115"/>
    </location>
</feature>
<feature type="compositionally biased region" description="Polar residues" evidence="4">
    <location>
        <begin position="841"/>
        <end position="857"/>
    </location>
</feature>
<feature type="compositionally biased region" description="Low complexity" evidence="4">
    <location>
        <begin position="1302"/>
        <end position="1314"/>
    </location>
</feature>
<keyword evidence="1 3" id="KW-0245">EGF-like domain</keyword>
<feature type="region of interest" description="Disordered" evidence="4">
    <location>
        <begin position="1152"/>
        <end position="1224"/>
    </location>
</feature>
<feature type="non-terminal residue" evidence="7">
    <location>
        <position position="1"/>
    </location>
</feature>
<dbReference type="EMBL" id="JAIFTH010000814">
    <property type="protein sequence ID" value="KAG9508922.1"/>
    <property type="molecule type" value="Genomic_DNA"/>
</dbReference>
<feature type="region of interest" description="Disordered" evidence="4">
    <location>
        <begin position="301"/>
        <end position="332"/>
    </location>
</feature>
<feature type="compositionally biased region" description="Low complexity" evidence="4">
    <location>
        <begin position="862"/>
        <end position="872"/>
    </location>
</feature>
<dbReference type="SMART" id="SM00181">
    <property type="entry name" value="EGF"/>
    <property type="match status" value="2"/>
</dbReference>
<feature type="region of interest" description="Disordered" evidence="4">
    <location>
        <begin position="835"/>
        <end position="880"/>
    </location>
</feature>
<feature type="compositionally biased region" description="Polar residues" evidence="4">
    <location>
        <begin position="384"/>
        <end position="401"/>
    </location>
</feature>
<evidence type="ECO:0000256" key="5">
    <source>
        <dbReference type="SAM" id="Phobius"/>
    </source>
</evidence>
<feature type="compositionally biased region" description="Polar residues" evidence="4">
    <location>
        <begin position="1954"/>
        <end position="1973"/>
    </location>
</feature>
<feature type="transmembrane region" description="Helical" evidence="5">
    <location>
        <begin position="243"/>
        <end position="268"/>
    </location>
</feature>
<feature type="compositionally biased region" description="Basic and acidic residues" evidence="4">
    <location>
        <begin position="1168"/>
        <end position="1177"/>
    </location>
</feature>
<feature type="compositionally biased region" description="Low complexity" evidence="4">
    <location>
        <begin position="785"/>
        <end position="794"/>
    </location>
</feature>
<dbReference type="PROSITE" id="PS01187">
    <property type="entry name" value="EGF_CA"/>
    <property type="match status" value="1"/>
</dbReference>
<feature type="compositionally biased region" description="Low complexity" evidence="4">
    <location>
        <begin position="1268"/>
        <end position="1287"/>
    </location>
</feature>
<feature type="region of interest" description="Disordered" evidence="4">
    <location>
        <begin position="353"/>
        <end position="401"/>
    </location>
</feature>
<feature type="compositionally biased region" description="Pro residues" evidence="4">
    <location>
        <begin position="1067"/>
        <end position="1081"/>
    </location>
</feature>
<dbReference type="PROSITE" id="PS50026">
    <property type="entry name" value="EGF_3"/>
    <property type="match status" value="1"/>
</dbReference>
<evidence type="ECO:0000313" key="7">
    <source>
        <dbReference type="EMBL" id="KAG9508922.1"/>
    </source>
</evidence>
<comment type="caution">
    <text evidence="7">The sequence shown here is derived from an EMBL/GenBank/DDBJ whole genome shotgun (WGS) entry which is preliminary data.</text>
</comment>
<feature type="non-terminal residue" evidence="7">
    <location>
        <position position="2222"/>
    </location>
</feature>
<evidence type="ECO:0000313" key="8">
    <source>
        <dbReference type="Proteomes" id="UP000825002"/>
    </source>
</evidence>
<feature type="compositionally biased region" description="Low complexity" evidence="4">
    <location>
        <begin position="2035"/>
        <end position="2047"/>
    </location>
</feature>
<feature type="compositionally biased region" description="Polar residues" evidence="4">
    <location>
        <begin position="926"/>
        <end position="936"/>
    </location>
</feature>
<feature type="compositionally biased region" description="Low complexity" evidence="4">
    <location>
        <begin position="2062"/>
        <end position="2071"/>
    </location>
</feature>
<dbReference type="Pfam" id="PF07645">
    <property type="entry name" value="EGF_CA"/>
    <property type="match status" value="1"/>
</dbReference>
<dbReference type="SUPFAM" id="SSF57196">
    <property type="entry name" value="EGF/Laminin"/>
    <property type="match status" value="1"/>
</dbReference>
<sequence length="2222" mass="238817">INSSSSSSSTSITSSNDDDVDDSSNHIQIHHPKNHDEECHHVRQYQQLIHNCNVVVVDSSSPVSTTLSSDQQLQQQQQPSDQSSMSAVTDCDATVAPVASSGGGKCRNCRHALHSLQSSMHHSASDGVTCTKMTQSKSCPLKCVVQSQAKEECNNRQLMCKHCNKKQCPEVSKQQQNQQQQQKCGCNQNHNHKTQKQKKEKEKKKKLKHYNQNLHHSQCDMSQSHSSNVQSHLKATTAISKEYWLVPLQAVLIVTALVVLALYCYWFVLRPSWPPSTSTSTVHLSPALVRDSGDSSVVSVANGQRLSRSTWQQHTSARTTLSGGDGGGADDETRAAKLWSKFHAGDARQLHSLPATTTTTTLPIQQPSTLKTTSTTTTTSSQQVPDTKQMSSHTTINGDNVSKQIDHDSLVESNETNHTAINNKSLLKQSLSDRLSSLNKLTPTRPSDNNDNHNFMLEHTSATLNRWPLPALQLLRMLTPSVTHGTQTTGLVSQSKARNQSTTGSALNPRTIDRSSVNGLTHLSTAAREAAQSGRQVQISRTLGGYNNANINGNGNNWLVNSAVGFDDDYDDDELVVGAAQRNHNENDNENTGNNDTDSNLIDLPFNALLKLSPSPAITATAISREAVHLSQHQPQIKLHMKLTSSPLRRRKRDGTNARTGQLSNNNNNNLIANDPQSSAQEVLARLAHLFGPARLSVPTNQHLINQMSHYGVTQPTLEQQQQAALRHPAIPLNQQRRPTGVNSLYQMPTGGNNGNNGPAATLSPQQQLMIQQLMSNAAAVAVNQQRQQQQQQQSLSPVTPATGNGNLNVAQHTRNVAAQAPHLTLNRVVPNRAPSVPLYHNNNNVGGATDSLSDFSPSDGPPAAAQQQYKPPEQHPHHPLTATQHQLIVTSERQHVQKPSPGGLPQMPSVTQQQQQQQYPYKMSGPQNQAPKSPSVITNTYIESNSNQQVEQSNQQVAPVLESSLSTASYLDLLASSQASNKTPSLASHQNNNNVVTTQSNSIGSPVGVPATAGSGSQPPATIEPTAVAPAVGESIGHTDWAPVGSLSSHSTGANATLSSVESSLAPPPPEIMTAGPPPASHYEFVVGQQMGSASSIIIQSTSDSTSTSTSANSTDSGNGNAASPLQPPPEVITDKPDSTLMEKNTHSIAVHTGDSMSSNEMFKTQPQRDHNEQNDAPKSNNDNNEPSIVSEDFQSDNRMMTNNKDNNNKQANDNSNSDVRPTPTVATTTIVWSPSAWSPPSSLLPATTTPVPVDSAGAPVVIAASSPSIPTQASSSHTSNKQQQNKNKKQDEPTVIYGKRAPAAAARGTATPTPTPTPTSLASEGRAATIESAVPGTGKPFIVPVAMDEVRPHASSANTMYRQQQQQQAAPSGGSQSSSHNGINSQSTAHRRGGGGSTAAASFGVHEPAPALINGTPAGGTDSEEPMFGVDSQPRPDQVAPSTEAAPNNSNNNNKPTSGAVGSVSRQNKNTTGTGGGVTQQQPMVRRPVFKPRPAQPVRIDTCDPEHRDSCESHLNEWCVTEFGISSCHCRPGYARQTIRGPCVPSVSYIVVLRAERLGTDDAINLLPHNSWKNQPQSGVAGMWHQAALTDTNSEEFQLAEYETLQALSSVFLGGGATAHTHNAPQQQHTSQLSGLYIGARINKFTLVEPSVRRTQQSSSAGNTYNMLINVTLQFEATNLTQSTTFRSLLQQELQRATRDTTRQLADGNVWLAPAPPVSVVQGGGGGHQQQQAISPVDDLNECASADLNDCAPEALCHNEFGSFRCACRAGYDDVHAHERTRAGRRCTGCSPAACSMRGTCSIEGARRTCKCRAPYFGAQCQMDAELIAVAVGGSLIAIAIVIVTFWCLYAFNRKWRHQAAMGAVIAHSGSTSGTSASPASGKQHAFDKSAAGRYALYGSSAAIVAPSGAHYNHSSASQIVEPSNHHQVYHSRNQQQHHFLTSSLEHSSSSCGDNSEQQFFSSPGEQQQQPLHHSLYMPTAHLLSAEPSVGGGCGAAASDVYLPRMLPVYGGHHNNGHQHAPQMLLTDHPQTSPGSSSSASARGALLHHHSHYHHHNGSLHHSQQQQLTAHRRARLQQQQQQQHEANTARSRGRRHATESTHNGPLYGSSTCWPMSDVQQQQQRVSAVHNDELVGGKSRYNLSSDMFARPPNNSLLCEPNDGAQLSVDPYAPSSNTVRSVHRRSDTNNNNYRATTSNGARQLPMNQQYDQSDFYSPAYHA</sequence>
<feature type="compositionally biased region" description="Polar residues" evidence="4">
    <location>
        <begin position="301"/>
        <end position="322"/>
    </location>
</feature>
<feature type="compositionally biased region" description="Low complexity" evidence="4">
    <location>
        <begin position="1"/>
        <end position="15"/>
    </location>
</feature>
<feature type="region of interest" description="Disordered" evidence="4">
    <location>
        <begin position="648"/>
        <end position="671"/>
    </location>
</feature>
<dbReference type="InterPro" id="IPR018097">
    <property type="entry name" value="EGF_Ca-bd_CS"/>
</dbReference>
<dbReference type="Gene3D" id="2.10.25.10">
    <property type="entry name" value="Laminin"/>
    <property type="match status" value="1"/>
</dbReference>
<dbReference type="InterPro" id="IPR049883">
    <property type="entry name" value="NOTCH1_EGF-like"/>
</dbReference>
<dbReference type="CDD" id="cd00054">
    <property type="entry name" value="EGF_CA"/>
    <property type="match status" value="1"/>
</dbReference>
<comment type="caution">
    <text evidence="3">Lacks conserved residue(s) required for the propagation of feature annotation.</text>
</comment>
<keyword evidence="8" id="KW-1185">Reference proteome</keyword>
<accession>A0ABQ7S674</accession>
<feature type="region of interest" description="Disordered" evidence="4">
    <location>
        <begin position="2172"/>
        <end position="2222"/>
    </location>
</feature>
<dbReference type="PROSITE" id="PS01186">
    <property type="entry name" value="EGF_2"/>
    <property type="match status" value="1"/>
</dbReference>
<feature type="compositionally biased region" description="Low complexity" evidence="4">
    <location>
        <begin position="991"/>
        <end position="1003"/>
    </location>
</feature>
<evidence type="ECO:0000256" key="2">
    <source>
        <dbReference type="ARBA" id="ARBA00023157"/>
    </source>
</evidence>
<feature type="transmembrane region" description="Helical" evidence="5">
    <location>
        <begin position="1829"/>
        <end position="1854"/>
    </location>
</feature>
<feature type="compositionally biased region" description="Polar residues" evidence="4">
    <location>
        <begin position="2102"/>
        <end position="2115"/>
    </location>
</feature>
<evidence type="ECO:0000256" key="1">
    <source>
        <dbReference type="ARBA" id="ARBA00022536"/>
    </source>
</evidence>
<feature type="region of interest" description="Disordered" evidence="4">
    <location>
        <begin position="1043"/>
        <end position="1084"/>
    </location>
</feature>
<dbReference type="PROSITE" id="PS00022">
    <property type="entry name" value="EGF_1"/>
    <property type="match status" value="1"/>
</dbReference>
<dbReference type="PROSITE" id="PS00010">
    <property type="entry name" value="ASX_HYDROXYL"/>
    <property type="match status" value="1"/>
</dbReference>
<feature type="compositionally biased region" description="Low complexity" evidence="4">
    <location>
        <begin position="1365"/>
        <end position="1390"/>
    </location>
</feature>
<proteinExistence type="predicted"/>
<keyword evidence="5" id="KW-1133">Transmembrane helix</keyword>
<keyword evidence="5" id="KW-0472">Membrane</keyword>
<dbReference type="PANTHER" id="PTHR20916">
    <property type="entry name" value="CYSTEINE AND GLYCINE-RICH PROTEIN 2 BINDING PROTEIN"/>
    <property type="match status" value="1"/>
</dbReference>
<dbReference type="SMART" id="SM00179">
    <property type="entry name" value="EGF_CA"/>
    <property type="match status" value="1"/>
</dbReference>
<feature type="region of interest" description="Disordered" evidence="4">
    <location>
        <begin position="1268"/>
        <end position="1327"/>
    </location>
</feature>
<evidence type="ECO:0000256" key="4">
    <source>
        <dbReference type="SAM" id="MobiDB-lite"/>
    </source>
</evidence>
<feature type="compositionally biased region" description="Polar residues" evidence="4">
    <location>
        <begin position="1047"/>
        <end position="1064"/>
    </location>
</feature>
<feature type="compositionally biased region" description="Polar residues" evidence="4">
    <location>
        <begin position="1933"/>
        <end position="1944"/>
    </location>
</feature>
<protein>
    <recommendedName>
        <fullName evidence="6">EGF-like domain-containing protein</fullName>
    </recommendedName>
</protein>
<feature type="region of interest" description="Disordered" evidence="4">
    <location>
        <begin position="1924"/>
        <end position="1973"/>
    </location>
</feature>
<feature type="region of interest" description="Disordered" evidence="4">
    <location>
        <begin position="1"/>
        <end position="30"/>
    </location>
</feature>
<dbReference type="InterPro" id="IPR001881">
    <property type="entry name" value="EGF-like_Ca-bd_dom"/>
</dbReference>
<dbReference type="InterPro" id="IPR000152">
    <property type="entry name" value="EGF-type_Asp/Asn_hydroxyl_site"/>
</dbReference>
<feature type="compositionally biased region" description="Low complexity" evidence="4">
    <location>
        <begin position="1101"/>
        <end position="1125"/>
    </location>
</feature>
<dbReference type="PANTHER" id="PTHR20916:SF26">
    <property type="entry name" value="CYSTEINE-RICH PROTEIN 2-BINDING PROTEIN"/>
    <property type="match status" value="1"/>
</dbReference>
<feature type="region of interest" description="Disordered" evidence="4">
    <location>
        <begin position="894"/>
        <end position="936"/>
    </location>
</feature>
<feature type="compositionally biased region" description="Basic residues" evidence="4">
    <location>
        <begin position="190"/>
        <end position="207"/>
    </location>
</feature>
<feature type="compositionally biased region" description="Polar residues" evidence="4">
    <location>
        <begin position="1178"/>
        <end position="1189"/>
    </location>
</feature>
<keyword evidence="5" id="KW-0812">Transmembrane</keyword>
<feature type="region of interest" description="Disordered" evidence="4">
    <location>
        <begin position="183"/>
        <end position="207"/>
    </location>
</feature>
<evidence type="ECO:0000259" key="6">
    <source>
        <dbReference type="PROSITE" id="PS50026"/>
    </source>
</evidence>
<feature type="region of interest" description="Disordered" evidence="4">
    <location>
        <begin position="485"/>
        <end position="516"/>
    </location>
</feature>
<feature type="compositionally biased region" description="Polar residues" evidence="4">
    <location>
        <begin position="1156"/>
        <end position="1167"/>
    </location>
</feature>
<feature type="compositionally biased region" description="Low complexity" evidence="4">
    <location>
        <begin position="1198"/>
        <end position="1220"/>
    </location>
</feature>
<feature type="compositionally biased region" description="Low complexity" evidence="4">
    <location>
        <begin position="356"/>
        <end position="383"/>
    </location>
</feature>
<feature type="region of interest" description="Disordered" evidence="4">
    <location>
        <begin position="785"/>
        <end position="808"/>
    </location>
</feature>
<feature type="region of interest" description="Disordered" evidence="4">
    <location>
        <begin position="63"/>
        <end position="87"/>
    </location>
</feature>
<dbReference type="Proteomes" id="UP000825002">
    <property type="component" value="Unassembled WGS sequence"/>
</dbReference>
<name>A0ABQ7S674_9ACAR</name>
<feature type="region of interest" description="Disordered" evidence="4">
    <location>
        <begin position="983"/>
        <end position="1021"/>
    </location>
</feature>
<gene>
    <name evidence="7" type="ORF">GZH46_02571</name>
</gene>
<feature type="compositionally biased region" description="Basic residues" evidence="4">
    <location>
        <begin position="2048"/>
        <end position="2061"/>
    </location>
</feature>
<feature type="compositionally biased region" description="Polar residues" evidence="4">
    <location>
        <begin position="795"/>
        <end position="808"/>
    </location>
</feature>
<feature type="region of interest" description="Disordered" evidence="4">
    <location>
        <begin position="1357"/>
        <end position="1487"/>
    </location>
</feature>
<keyword evidence="2" id="KW-1015">Disulfide bond</keyword>
<reference evidence="7 8" key="1">
    <citation type="submission" date="2020-10" db="EMBL/GenBank/DDBJ databases">
        <authorList>
            <person name="Klimov P.B."/>
            <person name="Dyachkov S.M."/>
            <person name="Chetverikov P.E."/>
        </authorList>
    </citation>
    <scope>NUCLEOTIDE SEQUENCE [LARGE SCALE GENOMIC DNA]</scope>
    <source>
        <strain evidence="7">BMOC 18-1129-001#AD2665</strain>
        <tissue evidence="7">Entire mites</tissue>
    </source>
</reference>
<feature type="compositionally biased region" description="Low complexity" evidence="4">
    <location>
        <begin position="63"/>
        <end position="84"/>
    </location>
</feature>
<dbReference type="InterPro" id="IPR000742">
    <property type="entry name" value="EGF"/>
</dbReference>
<organism evidence="7 8">
    <name type="scientific">Fragariocoptes setiger</name>
    <dbReference type="NCBI Taxonomy" id="1670756"/>
    <lineage>
        <taxon>Eukaryota</taxon>
        <taxon>Metazoa</taxon>
        <taxon>Ecdysozoa</taxon>
        <taxon>Arthropoda</taxon>
        <taxon>Chelicerata</taxon>
        <taxon>Arachnida</taxon>
        <taxon>Acari</taxon>
        <taxon>Acariformes</taxon>
        <taxon>Trombidiformes</taxon>
        <taxon>Prostigmata</taxon>
        <taxon>Eupodina</taxon>
        <taxon>Eriophyoidea</taxon>
        <taxon>Phytoptidae</taxon>
        <taxon>Fragariocoptes</taxon>
    </lineage>
</organism>